<comment type="caution">
    <text evidence="3">The sequence shown here is derived from an EMBL/GenBank/DDBJ whole genome shotgun (WGS) entry which is preliminary data.</text>
</comment>
<proteinExistence type="predicted"/>
<dbReference type="Gene3D" id="3.30.70.100">
    <property type="match status" value="1"/>
</dbReference>
<dbReference type="InterPro" id="IPR006121">
    <property type="entry name" value="HMA_dom"/>
</dbReference>
<protein>
    <submittedName>
        <fullName evidence="3">Copper chaperone CopZ</fullName>
    </submittedName>
</protein>
<evidence type="ECO:0000313" key="4">
    <source>
        <dbReference type="Proteomes" id="UP000237662"/>
    </source>
</evidence>
<sequence length="73" mass="7958">MKTMKFSTNLQCGSCVRGVTPSLDEHRGIHRWQVDLESDDRILTVDADDVLTEAEVAAAVADAGFVAKPVRDV</sequence>
<dbReference type="OrthoDB" id="677920at2"/>
<dbReference type="SUPFAM" id="SSF55008">
    <property type="entry name" value="HMA, heavy metal-associated domain"/>
    <property type="match status" value="1"/>
</dbReference>
<dbReference type="PROSITE" id="PS50846">
    <property type="entry name" value="HMA_2"/>
    <property type="match status" value="1"/>
</dbReference>
<evidence type="ECO:0000259" key="2">
    <source>
        <dbReference type="PROSITE" id="PS50846"/>
    </source>
</evidence>
<evidence type="ECO:0000313" key="3">
    <source>
        <dbReference type="EMBL" id="PPK85340.1"/>
    </source>
</evidence>
<dbReference type="PROSITE" id="PS01047">
    <property type="entry name" value="HMA_1"/>
    <property type="match status" value="1"/>
</dbReference>
<dbReference type="EMBL" id="PTJC01000006">
    <property type="protein sequence ID" value="PPK85340.1"/>
    <property type="molecule type" value="Genomic_DNA"/>
</dbReference>
<dbReference type="Pfam" id="PF00403">
    <property type="entry name" value="HMA"/>
    <property type="match status" value="1"/>
</dbReference>
<dbReference type="GO" id="GO:0046872">
    <property type="term" value="F:metal ion binding"/>
    <property type="evidence" value="ECO:0007669"/>
    <property type="project" value="UniProtKB-KW"/>
</dbReference>
<accession>A0A2S6I2G4</accession>
<feature type="domain" description="HMA" evidence="2">
    <location>
        <begin position="1"/>
        <end position="68"/>
    </location>
</feature>
<dbReference type="RefSeq" id="WP_104419846.1">
    <property type="nucleotide sequence ID" value="NZ_PTJC01000006.1"/>
</dbReference>
<keyword evidence="1" id="KW-0479">Metal-binding</keyword>
<keyword evidence="4" id="KW-1185">Reference proteome</keyword>
<dbReference type="InterPro" id="IPR017969">
    <property type="entry name" value="Heavy-metal-associated_CS"/>
</dbReference>
<dbReference type="InterPro" id="IPR036163">
    <property type="entry name" value="HMA_dom_sf"/>
</dbReference>
<reference evidence="3 4" key="1">
    <citation type="submission" date="2018-02" db="EMBL/GenBank/DDBJ databases">
        <title>Genomic Encyclopedia of Archaeal and Bacterial Type Strains, Phase II (KMG-II): from individual species to whole genera.</title>
        <authorList>
            <person name="Goeker M."/>
        </authorList>
    </citation>
    <scope>NUCLEOTIDE SEQUENCE [LARGE SCALE GENOMIC DNA]</scope>
    <source>
        <strain evidence="3 4">DSM 29526</strain>
    </source>
</reference>
<dbReference type="AlphaFoldDB" id="A0A2S6I2G4"/>
<gene>
    <name evidence="3" type="ORF">CLV84_2236</name>
</gene>
<organism evidence="3 4">
    <name type="scientific">Neolewinella xylanilytica</name>
    <dbReference type="NCBI Taxonomy" id="1514080"/>
    <lineage>
        <taxon>Bacteria</taxon>
        <taxon>Pseudomonadati</taxon>
        <taxon>Bacteroidota</taxon>
        <taxon>Saprospiria</taxon>
        <taxon>Saprospirales</taxon>
        <taxon>Lewinellaceae</taxon>
        <taxon>Neolewinella</taxon>
    </lineage>
</organism>
<dbReference type="Proteomes" id="UP000237662">
    <property type="component" value="Unassembled WGS sequence"/>
</dbReference>
<name>A0A2S6I2G4_9BACT</name>
<evidence type="ECO:0000256" key="1">
    <source>
        <dbReference type="ARBA" id="ARBA00022723"/>
    </source>
</evidence>